<name>A0A1W1U9N8_9DEIO</name>
<dbReference type="AlphaFoldDB" id="A0A1W1U9N8"/>
<dbReference type="Proteomes" id="UP000192582">
    <property type="component" value="Unassembled WGS sequence"/>
</dbReference>
<evidence type="ECO:0000313" key="2">
    <source>
        <dbReference type="Proteomes" id="UP000192582"/>
    </source>
</evidence>
<proteinExistence type="predicted"/>
<protein>
    <submittedName>
        <fullName evidence="1">Uncharacterized protein</fullName>
    </submittedName>
</protein>
<accession>A0A1W1U9N8</accession>
<dbReference type="RefSeq" id="WP_139806310.1">
    <property type="nucleotide sequence ID" value="NZ_FWWU01000001.1"/>
</dbReference>
<dbReference type="STRING" id="695939.SAMN00790413_03921"/>
<reference evidence="1 2" key="1">
    <citation type="submission" date="2017-04" db="EMBL/GenBank/DDBJ databases">
        <authorList>
            <person name="Afonso C.L."/>
            <person name="Miller P.J."/>
            <person name="Scott M.A."/>
            <person name="Spackman E."/>
            <person name="Goraichik I."/>
            <person name="Dimitrov K.M."/>
            <person name="Suarez D.L."/>
            <person name="Swayne D.E."/>
        </authorList>
    </citation>
    <scope>NUCLEOTIDE SEQUENCE [LARGE SCALE GENOMIC DNA]</scope>
    <source>
        <strain evidence="1 2">KR-140</strain>
    </source>
</reference>
<organism evidence="1 2">
    <name type="scientific">Deinococcus hopiensis KR-140</name>
    <dbReference type="NCBI Taxonomy" id="695939"/>
    <lineage>
        <taxon>Bacteria</taxon>
        <taxon>Thermotogati</taxon>
        <taxon>Deinococcota</taxon>
        <taxon>Deinococci</taxon>
        <taxon>Deinococcales</taxon>
        <taxon>Deinococcaceae</taxon>
        <taxon>Deinococcus</taxon>
    </lineage>
</organism>
<gene>
    <name evidence="1" type="ORF">SAMN00790413_03921</name>
</gene>
<dbReference type="OrthoDB" id="9993107at2"/>
<sequence length="163" mass="18910">MATYFYGVVPDHRSETPLEDRIICLSAKSMLASLVYTNKPEGFTNEDARRILGDDHFDLEDFEGTKAFSGDDEYYQYPQLVMLNDLPRALSDLGEINSGRVDSWLEIPVSKEQEMLDIADRHDFKLIRDDALALAVDLFTDERNRFDRERFRNTVELLQQHLS</sequence>
<dbReference type="EMBL" id="FWWU01000001">
    <property type="protein sequence ID" value="SMB77795.1"/>
    <property type="molecule type" value="Genomic_DNA"/>
</dbReference>
<keyword evidence="2" id="KW-1185">Reference proteome</keyword>
<evidence type="ECO:0000313" key="1">
    <source>
        <dbReference type="EMBL" id="SMB77795.1"/>
    </source>
</evidence>